<dbReference type="VEuPathDB" id="FungiDB:AB675_3838"/>
<name>A0A0N1H3D7_9EURO</name>
<reference evidence="2 3" key="1">
    <citation type="submission" date="2015-06" db="EMBL/GenBank/DDBJ databases">
        <title>Draft genome of the ant-associated black yeast Phialophora attae CBS 131958.</title>
        <authorList>
            <person name="Moreno L.F."/>
            <person name="Stielow B.J."/>
            <person name="de Hoog S."/>
            <person name="Vicente V.A."/>
            <person name="Weiss V.A."/>
            <person name="de Vries M."/>
            <person name="Cruz L.M."/>
            <person name="Souza E.M."/>
        </authorList>
    </citation>
    <scope>NUCLEOTIDE SEQUENCE [LARGE SCALE GENOMIC DNA]</scope>
    <source>
        <strain evidence="2 3">CBS 131958</strain>
    </source>
</reference>
<dbReference type="AlphaFoldDB" id="A0A0N1H3D7"/>
<evidence type="ECO:0000256" key="1">
    <source>
        <dbReference type="SAM" id="MobiDB-lite"/>
    </source>
</evidence>
<dbReference type="PROSITE" id="PS51450">
    <property type="entry name" value="LRR"/>
    <property type="match status" value="1"/>
</dbReference>
<dbReference type="GeneID" id="28735804"/>
<dbReference type="InterPro" id="IPR032675">
    <property type="entry name" value="LRR_dom_sf"/>
</dbReference>
<evidence type="ECO:0000313" key="2">
    <source>
        <dbReference type="EMBL" id="KPI34904.1"/>
    </source>
</evidence>
<comment type="caution">
    <text evidence="2">The sequence shown here is derived from an EMBL/GenBank/DDBJ whole genome shotgun (WGS) entry which is preliminary data.</text>
</comment>
<evidence type="ECO:0000313" key="3">
    <source>
        <dbReference type="Proteomes" id="UP000038010"/>
    </source>
</evidence>
<dbReference type="Proteomes" id="UP000038010">
    <property type="component" value="Unassembled WGS sequence"/>
</dbReference>
<dbReference type="SUPFAM" id="SSF52047">
    <property type="entry name" value="RNI-like"/>
    <property type="match status" value="1"/>
</dbReference>
<feature type="region of interest" description="Disordered" evidence="1">
    <location>
        <begin position="850"/>
        <end position="1000"/>
    </location>
</feature>
<dbReference type="Gene3D" id="3.80.10.10">
    <property type="entry name" value="Ribonuclease Inhibitor"/>
    <property type="match status" value="1"/>
</dbReference>
<dbReference type="STRING" id="1664694.A0A0N1H3D7"/>
<feature type="compositionally biased region" description="Low complexity" evidence="1">
    <location>
        <begin position="969"/>
        <end position="980"/>
    </location>
</feature>
<sequence>MPFTDVPPSYHSSTTQSPLPLIAPYLSSSTLTSLCLVSRHFHTIFVPFLWGDPASHFGTANDAVYIALTRFKKTLRRARIETRALTHTLHLPPALSEIYGGPRPSWLRDVLEGLPNLQSLVVGGLPFFDHGSLMALRARMVPRRDVHGDVIEGPGVWEDGYGLKLLLASSEPNTTSVGLKHALRRFPYLVYLDLSFTKSAKDAGVLAALGGMGELQALKLQGVGLRDPELEVLANSIGVRVRLLDVRDNALTDMAVRSLMQACFLGYSRQQPRNGVDRLNTRRVEDWPVGMAPGPDFFSLDALRSEDLDMELLKQLTNPLTGRLAFEDIPQGGLTHLYISGNNLSVEGLSSLLKSQRLHLLDGGSVDAVKTISRTRSLSTATGYVDEVRFPGAEKLVPVLVQSASKNLTYLRVDHAVVTGLFEPPAAAEKRATIVRTKRSPRPSIDEPVSPIAEVAGDRRHAAEMGGDERHVAEMPAPTAYAVELPSDNHPIFELDATPMQPRQSFQPKDNQAHPEPDIQAPIRGEGAFAPEVNLEDHDESAHVNGKCPTAAVAHHTHDVSDESSTNSTGRSILSPVSPMTARGTHFQGFPHPTSAPGQPSPLPIATPTQSPPVTARGRQGPQQNGTPATATTSRASSPFPTPYSQRQARIEYLLSFRPSQLPPAGTAEISAPFSLHPSHLPNLRTLVLTSVPLTVPESSPVIPRLKAFIAACAAESVLSRLHAAVDYSLPPGKARALAEKAAAKQLFALQTIVLELAQAPAITQNKSSVNGNGNRAWQSGQRNAVNMSKSSTGDRDSENLWSAAADDFSFFAEGGGEEEDECGIYEHEKEKYFSSAAVWDDKVLLSPEDAESAVGRDSPVHGGGAPGGRNGSGQLSPVHAITRGATVSGGTNMWKSPRDLPMGRNRRLSNEPAAGRRSSSRDGRSSFDGGHNQRPFANSGITTAELPGTLPSPELQHRRIPSRPTSHPANYAANTNNPYGISPPSPALTPVQSNPEPEKQLDTIAELSAWRRERKAAYEAEMLKYRRFKSGLRKEDAEGLIEPFVEGYWSGKIEVVRVNKMVGGKLGSSQKWMVDYYGNRFSGFLYLDLGSNQEWRV</sequence>
<feature type="region of interest" description="Disordered" evidence="1">
    <location>
        <begin position="501"/>
        <end position="522"/>
    </location>
</feature>
<protein>
    <submittedName>
        <fullName evidence="2">Uncharacterized protein</fullName>
    </submittedName>
</protein>
<feature type="compositionally biased region" description="Gly residues" evidence="1">
    <location>
        <begin position="862"/>
        <end position="872"/>
    </location>
</feature>
<feature type="compositionally biased region" description="Polar residues" evidence="1">
    <location>
        <begin position="501"/>
        <end position="510"/>
    </location>
</feature>
<gene>
    <name evidence="2" type="ORF">AB675_3838</name>
</gene>
<accession>A0A0N1H3D7</accession>
<dbReference type="EMBL" id="LFJN01000047">
    <property type="protein sequence ID" value="KPI34904.1"/>
    <property type="molecule type" value="Genomic_DNA"/>
</dbReference>
<feature type="region of interest" description="Disordered" evidence="1">
    <location>
        <begin position="555"/>
        <end position="643"/>
    </location>
</feature>
<dbReference type="RefSeq" id="XP_017994867.1">
    <property type="nucleotide sequence ID" value="XM_018143924.1"/>
</dbReference>
<dbReference type="OrthoDB" id="408631at2759"/>
<feature type="compositionally biased region" description="Polar residues" evidence="1">
    <location>
        <begin position="768"/>
        <end position="792"/>
    </location>
</feature>
<feature type="compositionally biased region" description="Polar residues" evidence="1">
    <location>
        <begin position="563"/>
        <end position="572"/>
    </location>
</feature>
<dbReference type="InterPro" id="IPR001611">
    <property type="entry name" value="Leu-rich_rpt"/>
</dbReference>
<proteinExistence type="predicted"/>
<feature type="region of interest" description="Disordered" evidence="1">
    <location>
        <begin position="768"/>
        <end position="798"/>
    </location>
</feature>
<keyword evidence="3" id="KW-1185">Reference proteome</keyword>
<organism evidence="2 3">
    <name type="scientific">Cyphellophora attinorum</name>
    <dbReference type="NCBI Taxonomy" id="1664694"/>
    <lineage>
        <taxon>Eukaryota</taxon>
        <taxon>Fungi</taxon>
        <taxon>Dikarya</taxon>
        <taxon>Ascomycota</taxon>
        <taxon>Pezizomycotina</taxon>
        <taxon>Eurotiomycetes</taxon>
        <taxon>Chaetothyriomycetidae</taxon>
        <taxon>Chaetothyriales</taxon>
        <taxon>Cyphellophoraceae</taxon>
        <taxon>Cyphellophora</taxon>
    </lineage>
</organism>
<feature type="compositionally biased region" description="Low complexity" evidence="1">
    <location>
        <begin position="627"/>
        <end position="639"/>
    </location>
</feature>